<name>A0A9K3P9C6_9STRA</name>
<dbReference type="EMBL" id="JAGRRH010000054">
    <property type="protein sequence ID" value="KAG7338560.1"/>
    <property type="molecule type" value="Genomic_DNA"/>
</dbReference>
<dbReference type="EMBL" id="JAGRRH010000001">
    <property type="protein sequence ID" value="KAG7374878.1"/>
    <property type="molecule type" value="Genomic_DNA"/>
</dbReference>
<comment type="caution">
    <text evidence="1">The sequence shown here is derived from an EMBL/GenBank/DDBJ whole genome shotgun (WGS) entry which is preliminary data.</text>
</comment>
<reference evidence="1" key="2">
    <citation type="submission" date="2021-04" db="EMBL/GenBank/DDBJ databases">
        <authorList>
            <person name="Podell S."/>
        </authorList>
    </citation>
    <scope>NUCLEOTIDE SEQUENCE</scope>
    <source>
        <strain evidence="1">Hildebrandi</strain>
    </source>
</reference>
<proteinExistence type="predicted"/>
<evidence type="ECO:0000313" key="2">
    <source>
        <dbReference type="EMBL" id="KAG7374878.1"/>
    </source>
</evidence>
<accession>A0A9K3P9C6</accession>
<sequence length="104" mass="11862">MPWNGARRRTFEGHSSLPDVSQEDLVHIQLAGFLVSAASRVQEFQGFGDQFLFLKAMDDLLFHRASLTGKTDSYMFDIPDMNREDEGDIFSFFLLWPGIGNETK</sequence>
<keyword evidence="3" id="KW-1185">Reference proteome</keyword>
<reference evidence="1" key="1">
    <citation type="journal article" date="2021" name="Sci. Rep.">
        <title>Diploid genomic architecture of Nitzschia inconspicua, an elite biomass production diatom.</title>
        <authorList>
            <person name="Oliver A."/>
            <person name="Podell S."/>
            <person name="Pinowska A."/>
            <person name="Traller J.C."/>
            <person name="Smith S.R."/>
            <person name="McClure R."/>
            <person name="Beliaev A."/>
            <person name="Bohutskyi P."/>
            <person name="Hill E.A."/>
            <person name="Rabines A."/>
            <person name="Zheng H."/>
            <person name="Allen L.Z."/>
            <person name="Kuo A."/>
            <person name="Grigoriev I.V."/>
            <person name="Allen A.E."/>
            <person name="Hazlebeck D."/>
            <person name="Allen E.E."/>
        </authorList>
    </citation>
    <scope>NUCLEOTIDE SEQUENCE</scope>
    <source>
        <strain evidence="1">Hildebrandi</strain>
    </source>
</reference>
<dbReference type="AlphaFoldDB" id="A0A9K3P9C6"/>
<protein>
    <submittedName>
        <fullName evidence="1">Uncharacterized protein</fullName>
    </submittedName>
</protein>
<organism evidence="1 3">
    <name type="scientific">Nitzschia inconspicua</name>
    <dbReference type="NCBI Taxonomy" id="303405"/>
    <lineage>
        <taxon>Eukaryota</taxon>
        <taxon>Sar</taxon>
        <taxon>Stramenopiles</taxon>
        <taxon>Ochrophyta</taxon>
        <taxon>Bacillariophyta</taxon>
        <taxon>Bacillariophyceae</taxon>
        <taxon>Bacillariophycidae</taxon>
        <taxon>Bacillariales</taxon>
        <taxon>Bacillariaceae</taxon>
        <taxon>Nitzschia</taxon>
    </lineage>
</organism>
<dbReference type="Proteomes" id="UP000693970">
    <property type="component" value="Unassembled WGS sequence"/>
</dbReference>
<gene>
    <name evidence="2" type="ORF">IV203_013973</name>
    <name evidence="1" type="ORF">IV203_014246</name>
</gene>
<evidence type="ECO:0000313" key="1">
    <source>
        <dbReference type="EMBL" id="KAG7338560.1"/>
    </source>
</evidence>
<evidence type="ECO:0000313" key="3">
    <source>
        <dbReference type="Proteomes" id="UP000693970"/>
    </source>
</evidence>